<sequence length="646" mass="76085">MDDTLGFEESSKKSSTEWQLGVQSNISLAASSNTQPIHQDLYVIPQNEENSLRPTIDASWIENLSFYRCYTSTVSKIELLCMQQNSVNRFFWFYIFNVLCKSLPMAYVHIFLSTYAPDHHFFLPKMVPICYGLNVIFVITGIFEIFILLNNTSLYILFIVAGLMNKMPWNRCLNTTMEFDGGIFTCYNLSEFAKKVRDTNITYEGYYYATSSKENISFAQIEYFDYFLNTVTEGQHHQQFILMAAMWIFVGLSYNYLFKNLVWKVLHYTHLALISMFIMIFIHLVIVYEDSEIQIVETHDEDHRRYLMNADFDLLAESMTAPPIAHIVSARSTTEIKPSRNSAIIITSNAAYYLFRALTTYLMKKYCENHIKATIIYWNYGSGSIFYFWPMYFATLYLGDFFVIIFFALNGIVDSCTFFITFRCFVEAIVCEWTWIKPWCVIVATWAVALYEFCETDGTFSENSFIFWTATSTLAEVIVLFWVYPMGRLIDDITFHYGMFPTKLRVWSFMIVPVFYLIKTYVIISRFNIVRNENDNFRSQHNTRSTFLYQLILFSVFAMYAFYHITIKQNKSWTYLFKPAPEWGPKDFNSRQLRKQFDTREYIGSQAPRPLSRFLISKAELKSYKLDIPYEPVIRRTEVQNENEKL</sequence>
<dbReference type="GeneID" id="113392724"/>
<feature type="transmembrane region" description="Helical" evidence="1">
    <location>
        <begin position="240"/>
        <end position="258"/>
    </location>
</feature>
<feature type="transmembrane region" description="Helical" evidence="1">
    <location>
        <begin position="434"/>
        <end position="453"/>
    </location>
</feature>
<dbReference type="RefSeq" id="XP_064076848.1">
    <property type="nucleotide sequence ID" value="XM_064220778.1"/>
</dbReference>
<feature type="transmembrane region" description="Helical" evidence="1">
    <location>
        <begin position="401"/>
        <end position="422"/>
    </location>
</feature>
<feature type="transmembrane region" description="Helical" evidence="1">
    <location>
        <begin position="506"/>
        <end position="527"/>
    </location>
</feature>
<evidence type="ECO:0000313" key="2">
    <source>
        <dbReference type="Proteomes" id="UP001652626"/>
    </source>
</evidence>
<keyword evidence="1" id="KW-1133">Transmembrane helix</keyword>
<organism evidence="2 3">
    <name type="scientific">Vanessa tameamea</name>
    <name type="common">Kamehameha butterfly</name>
    <dbReference type="NCBI Taxonomy" id="334116"/>
    <lineage>
        <taxon>Eukaryota</taxon>
        <taxon>Metazoa</taxon>
        <taxon>Ecdysozoa</taxon>
        <taxon>Arthropoda</taxon>
        <taxon>Hexapoda</taxon>
        <taxon>Insecta</taxon>
        <taxon>Pterygota</taxon>
        <taxon>Neoptera</taxon>
        <taxon>Endopterygota</taxon>
        <taxon>Lepidoptera</taxon>
        <taxon>Glossata</taxon>
        <taxon>Ditrysia</taxon>
        <taxon>Papilionoidea</taxon>
        <taxon>Nymphalidae</taxon>
        <taxon>Nymphalinae</taxon>
        <taxon>Vanessa</taxon>
    </lineage>
</organism>
<feature type="transmembrane region" description="Helical" evidence="1">
    <location>
        <begin position="465"/>
        <end position="485"/>
    </location>
</feature>
<gene>
    <name evidence="3" type="primary">LOC113392724</name>
</gene>
<accession>A0ABM4AZY0</accession>
<proteinExistence type="predicted"/>
<feature type="transmembrane region" description="Helical" evidence="1">
    <location>
        <begin position="91"/>
        <end position="112"/>
    </location>
</feature>
<feature type="transmembrane region" description="Helical" evidence="1">
    <location>
        <begin position="132"/>
        <end position="161"/>
    </location>
</feature>
<name>A0ABM4AZY0_VANTA</name>
<evidence type="ECO:0000313" key="3">
    <source>
        <dbReference type="RefSeq" id="XP_064076848.1"/>
    </source>
</evidence>
<dbReference type="Proteomes" id="UP001652626">
    <property type="component" value="Chromosome 5"/>
</dbReference>
<feature type="transmembrane region" description="Helical" evidence="1">
    <location>
        <begin position="547"/>
        <end position="565"/>
    </location>
</feature>
<keyword evidence="1" id="KW-0812">Transmembrane</keyword>
<evidence type="ECO:0000256" key="1">
    <source>
        <dbReference type="SAM" id="Phobius"/>
    </source>
</evidence>
<protein>
    <submittedName>
        <fullName evidence="3">Uncharacterized protein LOC113392724</fullName>
    </submittedName>
</protein>
<reference evidence="3" key="1">
    <citation type="submission" date="2025-08" db="UniProtKB">
        <authorList>
            <consortium name="RefSeq"/>
        </authorList>
    </citation>
    <scope>IDENTIFICATION</scope>
    <source>
        <tissue evidence="3">Whole body</tissue>
    </source>
</reference>
<feature type="transmembrane region" description="Helical" evidence="1">
    <location>
        <begin position="270"/>
        <end position="288"/>
    </location>
</feature>
<keyword evidence="2" id="KW-1185">Reference proteome</keyword>
<keyword evidence="1" id="KW-0472">Membrane</keyword>
<feature type="transmembrane region" description="Helical" evidence="1">
    <location>
        <begin position="371"/>
        <end position="389"/>
    </location>
</feature>
<dbReference type="InterPro" id="IPR037272">
    <property type="entry name" value="SNS_sf"/>
</dbReference>
<dbReference type="SUPFAM" id="SSF161070">
    <property type="entry name" value="SNF-like"/>
    <property type="match status" value="1"/>
</dbReference>